<dbReference type="OrthoDB" id="3019750at2759"/>
<accession>A0A8H6X3C5</accession>
<dbReference type="Proteomes" id="UP000620124">
    <property type="component" value="Unassembled WGS sequence"/>
</dbReference>
<sequence>MASTSICLFSPFTPLTRRLGNPGTKFLIATSCLMAVMGTAQMAVSIAETVTTARFVQQLVHAPELERSVSIDFVKSLVTTGIVIWAINNFVTDTLFLYRCYVIWGFQRKIVFFPAVLMLTTFVVAIWGSPRQGRTDPQILYSLGAGTNLVLTTLSGNTHSAGRILWSRRAASHFGLNNLRSRYNRAIEIILESGAVYCITLIYLAIASSIHDHENIIPTFTLVYIGLSNTVDDSPPASSRKVQQVTSHLAKETA</sequence>
<reference evidence="3" key="1">
    <citation type="submission" date="2020-05" db="EMBL/GenBank/DDBJ databases">
        <title>Mycena genomes resolve the evolution of fungal bioluminescence.</title>
        <authorList>
            <person name="Tsai I.J."/>
        </authorList>
    </citation>
    <scope>NUCLEOTIDE SEQUENCE</scope>
    <source>
        <strain evidence="3">CCC161011</strain>
    </source>
</reference>
<feature type="compositionally biased region" description="Polar residues" evidence="1">
    <location>
        <begin position="233"/>
        <end position="247"/>
    </location>
</feature>
<feature type="transmembrane region" description="Helical" evidence="2">
    <location>
        <begin position="139"/>
        <end position="166"/>
    </location>
</feature>
<evidence type="ECO:0000256" key="1">
    <source>
        <dbReference type="SAM" id="MobiDB-lite"/>
    </source>
</evidence>
<feature type="transmembrane region" description="Helical" evidence="2">
    <location>
        <begin position="186"/>
        <end position="206"/>
    </location>
</feature>
<keyword evidence="2" id="KW-1133">Transmembrane helix</keyword>
<dbReference type="EMBL" id="JACAZI010000029">
    <property type="protein sequence ID" value="KAF7333380.1"/>
    <property type="molecule type" value="Genomic_DNA"/>
</dbReference>
<dbReference type="AlphaFoldDB" id="A0A8H6X3C5"/>
<evidence type="ECO:0000313" key="3">
    <source>
        <dbReference type="EMBL" id="KAF7333380.1"/>
    </source>
</evidence>
<keyword evidence="2" id="KW-0812">Transmembrane</keyword>
<keyword evidence="2" id="KW-0472">Membrane</keyword>
<organism evidence="3 4">
    <name type="scientific">Mycena venus</name>
    <dbReference type="NCBI Taxonomy" id="2733690"/>
    <lineage>
        <taxon>Eukaryota</taxon>
        <taxon>Fungi</taxon>
        <taxon>Dikarya</taxon>
        <taxon>Basidiomycota</taxon>
        <taxon>Agaricomycotina</taxon>
        <taxon>Agaricomycetes</taxon>
        <taxon>Agaricomycetidae</taxon>
        <taxon>Agaricales</taxon>
        <taxon>Marasmiineae</taxon>
        <taxon>Mycenaceae</taxon>
        <taxon>Mycena</taxon>
    </lineage>
</organism>
<feature type="region of interest" description="Disordered" evidence="1">
    <location>
        <begin position="233"/>
        <end position="254"/>
    </location>
</feature>
<feature type="transmembrane region" description="Helical" evidence="2">
    <location>
        <begin position="26"/>
        <end position="47"/>
    </location>
</feature>
<keyword evidence="4" id="KW-1185">Reference proteome</keyword>
<gene>
    <name evidence="3" type="ORF">MVEN_02353700</name>
</gene>
<evidence type="ECO:0000256" key="2">
    <source>
        <dbReference type="SAM" id="Phobius"/>
    </source>
</evidence>
<feature type="transmembrane region" description="Helical" evidence="2">
    <location>
        <begin position="110"/>
        <end position="127"/>
    </location>
</feature>
<evidence type="ECO:0000313" key="4">
    <source>
        <dbReference type="Proteomes" id="UP000620124"/>
    </source>
</evidence>
<protein>
    <submittedName>
        <fullName evidence="3">Uncharacterized protein</fullName>
    </submittedName>
</protein>
<comment type="caution">
    <text evidence="3">The sequence shown here is derived from an EMBL/GenBank/DDBJ whole genome shotgun (WGS) entry which is preliminary data.</text>
</comment>
<feature type="transmembrane region" description="Helical" evidence="2">
    <location>
        <begin position="77"/>
        <end position="98"/>
    </location>
</feature>
<proteinExistence type="predicted"/>
<name>A0A8H6X3C5_9AGAR</name>